<evidence type="ECO:0000256" key="1">
    <source>
        <dbReference type="ARBA" id="ARBA00007692"/>
    </source>
</evidence>
<comment type="similarity">
    <text evidence="1">Belongs to the mTERF family.</text>
</comment>
<organism evidence="3 4">
    <name type="scientific">Chaetoceros tenuissimus</name>
    <dbReference type="NCBI Taxonomy" id="426638"/>
    <lineage>
        <taxon>Eukaryota</taxon>
        <taxon>Sar</taxon>
        <taxon>Stramenopiles</taxon>
        <taxon>Ochrophyta</taxon>
        <taxon>Bacillariophyta</taxon>
        <taxon>Coscinodiscophyceae</taxon>
        <taxon>Chaetocerotophycidae</taxon>
        <taxon>Chaetocerotales</taxon>
        <taxon>Chaetocerotaceae</taxon>
        <taxon>Chaetoceros</taxon>
    </lineage>
</organism>
<dbReference type="Gene3D" id="1.25.70.10">
    <property type="entry name" value="Transcription termination factor 3, mitochondrial"/>
    <property type="match status" value="1"/>
</dbReference>
<dbReference type="EMBL" id="BLLK01000074">
    <property type="protein sequence ID" value="GFH61629.1"/>
    <property type="molecule type" value="Genomic_DNA"/>
</dbReference>
<name>A0AAD3DBX5_9STRA</name>
<dbReference type="SMART" id="SM00733">
    <property type="entry name" value="Mterf"/>
    <property type="match status" value="10"/>
</dbReference>
<dbReference type="PANTHER" id="PTHR13068:SF151">
    <property type="entry name" value="TRANSCRIPTION TERMINATION FACTOR MTERF9, CHLOROPLASTIC"/>
    <property type="match status" value="1"/>
</dbReference>
<sequence>MSSLKAIGRGYGDFSDSDKYFDEADELLSFVDAYDDHHEFDQGLEFDYVIQDGESRMTNSQQNNALDFDMSKLNITFHESLKGTLLDDDDDDRIDNLIVPDLSTLLANIQLAPASEIAYFYLQNTIGLPDEVMWKITNKHGSVLGFTVQNLEQKISLLRRMMNLTDEDVRTILTKQPPILHLSATRNISPTILFLVRALDLSKMELRSLVVAYPCILCYSMQNLSKKLDFYRSELELDTNQIRELLLSDPRLLCAAVESLEMRLGFLHREIKIPIKDLQTIIRKNPRIMLYSLMDNLQPKIISFFIMRLYMDPKDIVKLLTSYPSIMDYNLDNHMLPIARYFLTELEFSPMELKKILLKFPRLMTHSMFKIKHVVGFLRFQLGMDADEVKRILYQAPQVISLSTDDTLVSKVNFLEKEFQLQDVDLRKVISGMPSLLCCDLEKNLRPKVVYLMEEFANDALELRQAIITLPTLLGYSLDKRIKPRMERLKDVGVEPIKITVGITMTDDNFEKWLENKRIRIENGGKLLKHNSIRATASDNDEIEGDSDDNIPLQEDNRFMHWKR</sequence>
<comment type="caution">
    <text evidence="3">The sequence shown here is derived from an EMBL/GenBank/DDBJ whole genome shotgun (WGS) entry which is preliminary data.</text>
</comment>
<dbReference type="InterPro" id="IPR003690">
    <property type="entry name" value="MTERF"/>
</dbReference>
<protein>
    <submittedName>
        <fullName evidence="3">Uncharacterized protein</fullName>
    </submittedName>
</protein>
<dbReference type="Proteomes" id="UP001054902">
    <property type="component" value="Unassembled WGS sequence"/>
</dbReference>
<dbReference type="InterPro" id="IPR038538">
    <property type="entry name" value="MTERF_sf"/>
</dbReference>
<accession>A0AAD3DBX5</accession>
<dbReference type="PANTHER" id="PTHR13068">
    <property type="entry name" value="CGI-12 PROTEIN-RELATED"/>
    <property type="match status" value="1"/>
</dbReference>
<evidence type="ECO:0000313" key="4">
    <source>
        <dbReference type="Proteomes" id="UP001054902"/>
    </source>
</evidence>
<dbReference type="GO" id="GO:0003676">
    <property type="term" value="F:nucleic acid binding"/>
    <property type="evidence" value="ECO:0007669"/>
    <property type="project" value="InterPro"/>
</dbReference>
<proteinExistence type="inferred from homology"/>
<keyword evidence="4" id="KW-1185">Reference proteome</keyword>
<evidence type="ECO:0000256" key="2">
    <source>
        <dbReference type="ARBA" id="ARBA00022946"/>
    </source>
</evidence>
<dbReference type="AlphaFoldDB" id="A0AAD3DBX5"/>
<reference evidence="3 4" key="1">
    <citation type="journal article" date="2021" name="Sci. Rep.">
        <title>The genome of the diatom Chaetoceros tenuissimus carries an ancient integrated fragment of an extant virus.</title>
        <authorList>
            <person name="Hongo Y."/>
            <person name="Kimura K."/>
            <person name="Takaki Y."/>
            <person name="Yoshida Y."/>
            <person name="Baba S."/>
            <person name="Kobayashi G."/>
            <person name="Nagasaki K."/>
            <person name="Hano T."/>
            <person name="Tomaru Y."/>
        </authorList>
    </citation>
    <scope>NUCLEOTIDE SEQUENCE [LARGE SCALE GENOMIC DNA]</scope>
    <source>
        <strain evidence="3 4">NIES-3715</strain>
    </source>
</reference>
<keyword evidence="2" id="KW-0809">Transit peptide</keyword>
<dbReference type="Pfam" id="PF02536">
    <property type="entry name" value="mTERF"/>
    <property type="match status" value="1"/>
</dbReference>
<gene>
    <name evidence="3" type="ORF">CTEN210_18105</name>
</gene>
<evidence type="ECO:0000313" key="3">
    <source>
        <dbReference type="EMBL" id="GFH61629.1"/>
    </source>
</evidence>